<dbReference type="InterPro" id="IPR001453">
    <property type="entry name" value="MoaB/Mog_dom"/>
</dbReference>
<name>A0A7D5I5I2_9EURY</name>
<dbReference type="FunFam" id="3.40.980.10:FF:000006">
    <property type="entry name" value="Molybdenum cofactor biosynthesis protein B"/>
    <property type="match status" value="1"/>
</dbReference>
<dbReference type="GO" id="GO:0006777">
    <property type="term" value="P:Mo-molybdopterin cofactor biosynthetic process"/>
    <property type="evidence" value="ECO:0007669"/>
    <property type="project" value="InterPro"/>
</dbReference>
<dbReference type="NCBIfam" id="TIGR00177">
    <property type="entry name" value="molyb_syn"/>
    <property type="match status" value="1"/>
</dbReference>
<dbReference type="GO" id="GO:0005829">
    <property type="term" value="C:cytosol"/>
    <property type="evidence" value="ECO:0007669"/>
    <property type="project" value="TreeGrafter"/>
</dbReference>
<dbReference type="Gene3D" id="3.40.980.10">
    <property type="entry name" value="MoaB/Mog-like domain"/>
    <property type="match status" value="1"/>
</dbReference>
<gene>
    <name evidence="2" type="ORF">HWN40_12260</name>
</gene>
<dbReference type="RefSeq" id="WP_176966003.1">
    <property type="nucleotide sequence ID" value="NZ_CP058215.1"/>
</dbReference>
<dbReference type="PIRSF" id="PIRSF006443">
    <property type="entry name" value="MoaB"/>
    <property type="match status" value="1"/>
</dbReference>
<dbReference type="SUPFAM" id="SSF53218">
    <property type="entry name" value="Molybdenum cofactor biosynthesis proteins"/>
    <property type="match status" value="1"/>
</dbReference>
<dbReference type="PANTHER" id="PTHR43232:SF2">
    <property type="entry name" value="MOLYBDENUM COFACTOR BIOSYNTHESIS PROTEIN B"/>
    <property type="match status" value="1"/>
</dbReference>
<organism evidence="2 3">
    <name type="scientific">Methanolobus zinderi</name>
    <dbReference type="NCBI Taxonomy" id="536044"/>
    <lineage>
        <taxon>Archaea</taxon>
        <taxon>Methanobacteriati</taxon>
        <taxon>Methanobacteriota</taxon>
        <taxon>Stenosarchaea group</taxon>
        <taxon>Methanomicrobia</taxon>
        <taxon>Methanosarcinales</taxon>
        <taxon>Methanosarcinaceae</taxon>
        <taxon>Methanolobus</taxon>
    </lineage>
</organism>
<dbReference type="InterPro" id="IPR012245">
    <property type="entry name" value="MoaB"/>
</dbReference>
<dbReference type="CDD" id="cd00886">
    <property type="entry name" value="MogA_MoaB"/>
    <property type="match status" value="1"/>
</dbReference>
<dbReference type="Proteomes" id="UP000509594">
    <property type="component" value="Chromosome"/>
</dbReference>
<evidence type="ECO:0000313" key="3">
    <source>
        <dbReference type="Proteomes" id="UP000509594"/>
    </source>
</evidence>
<feature type="domain" description="MoaB/Mog" evidence="1">
    <location>
        <begin position="20"/>
        <end position="173"/>
    </location>
</feature>
<dbReference type="Pfam" id="PF00994">
    <property type="entry name" value="MoCF_biosynth"/>
    <property type="match status" value="1"/>
</dbReference>
<evidence type="ECO:0000259" key="1">
    <source>
        <dbReference type="SMART" id="SM00852"/>
    </source>
</evidence>
<dbReference type="AlphaFoldDB" id="A0A7D5I5I2"/>
<dbReference type="GeneID" id="55822461"/>
<dbReference type="KEGG" id="mzi:HWN40_12260"/>
<keyword evidence="3" id="KW-1185">Reference proteome</keyword>
<sequence length="179" mass="19310">MNDFTVKEHKKESKGPCNFYIITISTSRFEKYGKVSSPQDAEDSSGQIMEELVQAAGHKLSGYSLVIDDETSIIDALTRALRSDADIIVISGGTGLTSKDVTIESVTPMFEKEIPGFGELFRYRSIEQIGASVILTRASAGTINGKAVFCMPGSPAAVTLGMKEIIIPEAGHIVKHVKQ</sequence>
<evidence type="ECO:0000313" key="2">
    <source>
        <dbReference type="EMBL" id="QLC50948.1"/>
    </source>
</evidence>
<dbReference type="InterPro" id="IPR036425">
    <property type="entry name" value="MoaB/Mog-like_dom_sf"/>
</dbReference>
<accession>A0A7D5I5I2</accession>
<reference evidence="2 3" key="1">
    <citation type="submission" date="2020-06" db="EMBL/GenBank/DDBJ databases">
        <title>Methanolobus halotolerans sp. nov., isolated from a saline lake Tus in Siberia.</title>
        <authorList>
            <person name="Shen Y."/>
            <person name="Chen S.-C."/>
            <person name="Lai M.-C."/>
            <person name="Huang H.-H."/>
            <person name="Chiu H.-H."/>
            <person name="Tang S.-L."/>
            <person name="Rogozin D.Y."/>
            <person name="Degermendzhy A.G."/>
        </authorList>
    </citation>
    <scope>NUCLEOTIDE SEQUENCE [LARGE SCALE GENOMIC DNA]</scope>
    <source>
        <strain evidence="2 3">DSM 21339</strain>
    </source>
</reference>
<proteinExistence type="predicted"/>
<protein>
    <submittedName>
        <fullName evidence="2">Molybdenum cofactor biosynthesis protein MoaB</fullName>
    </submittedName>
</protein>
<dbReference type="PANTHER" id="PTHR43232">
    <property type="entry name" value="MOLYBDENUM COFACTOR BIOSYNTHESIS PROTEIN B"/>
    <property type="match status" value="1"/>
</dbReference>
<dbReference type="OrthoDB" id="205337at2157"/>
<dbReference type="EMBL" id="CP058215">
    <property type="protein sequence ID" value="QLC50948.1"/>
    <property type="molecule type" value="Genomic_DNA"/>
</dbReference>
<dbReference type="SMART" id="SM00852">
    <property type="entry name" value="MoCF_biosynth"/>
    <property type="match status" value="1"/>
</dbReference>